<keyword evidence="3" id="KW-1185">Reference proteome</keyword>
<protein>
    <submittedName>
        <fullName evidence="2">Uncharacterized protein</fullName>
    </submittedName>
</protein>
<feature type="non-terminal residue" evidence="2">
    <location>
        <position position="1"/>
    </location>
</feature>
<keyword evidence="1" id="KW-0732">Signal</keyword>
<dbReference type="Proteomes" id="UP001295794">
    <property type="component" value="Unassembled WGS sequence"/>
</dbReference>
<dbReference type="AlphaFoldDB" id="A0AAD2H1C2"/>
<comment type="caution">
    <text evidence="2">The sequence shown here is derived from an EMBL/GenBank/DDBJ whole genome shotgun (WGS) entry which is preliminary data.</text>
</comment>
<organism evidence="2 3">
    <name type="scientific">Mycena citricolor</name>
    <dbReference type="NCBI Taxonomy" id="2018698"/>
    <lineage>
        <taxon>Eukaryota</taxon>
        <taxon>Fungi</taxon>
        <taxon>Dikarya</taxon>
        <taxon>Basidiomycota</taxon>
        <taxon>Agaricomycotina</taxon>
        <taxon>Agaricomycetes</taxon>
        <taxon>Agaricomycetidae</taxon>
        <taxon>Agaricales</taxon>
        <taxon>Marasmiineae</taxon>
        <taxon>Mycenaceae</taxon>
        <taxon>Mycena</taxon>
    </lineage>
</organism>
<evidence type="ECO:0000313" key="2">
    <source>
        <dbReference type="EMBL" id="CAK5266865.1"/>
    </source>
</evidence>
<gene>
    <name evidence="2" type="ORF">MYCIT1_LOCUS8853</name>
</gene>
<reference evidence="2" key="1">
    <citation type="submission" date="2023-11" db="EMBL/GenBank/DDBJ databases">
        <authorList>
            <person name="De Vega J J."/>
            <person name="De Vega J J."/>
        </authorList>
    </citation>
    <scope>NUCLEOTIDE SEQUENCE</scope>
</reference>
<feature type="chain" id="PRO_5042116979" evidence="1">
    <location>
        <begin position="27"/>
        <end position="363"/>
    </location>
</feature>
<sequence>VKPELQTTMLPHLLALTLGALSFVNAAPSHQAALVSCSANAHTGASAQAMTASGTYEIHSKALDGAAVRVYLPGQPLYASRSTEDALDYKLFDLTWHAKNMISLRHIGLDSPVTVDNDNWVSTAQSKDDFEIFVLESVSGLPGYFVIHSAVSADLVWTLNSADGSVSQNIKVAERVSGSQAQLFTFTPGKSSAQVNLEQLFSSGIHHNYMKTDGRVRPGAYTILDTISRAPLRTGKFNQPIYSSRSQGGQYPGNAGLWEIAYVDDPQGDVYTIRNIGMDVYMGVTRSKNIAPTDGAPGKFTFEPRFEGRLDQVVIHMADRSGVWGPDVSRGIMDTPIQVQPDRGMYDQFQTFILKPFNGGADF</sequence>
<feature type="signal peptide" evidence="1">
    <location>
        <begin position="1"/>
        <end position="26"/>
    </location>
</feature>
<dbReference type="EMBL" id="CAVNYO010000110">
    <property type="protein sequence ID" value="CAK5266865.1"/>
    <property type="molecule type" value="Genomic_DNA"/>
</dbReference>
<name>A0AAD2H1C2_9AGAR</name>
<proteinExistence type="predicted"/>
<evidence type="ECO:0000256" key="1">
    <source>
        <dbReference type="SAM" id="SignalP"/>
    </source>
</evidence>
<evidence type="ECO:0000313" key="3">
    <source>
        <dbReference type="Proteomes" id="UP001295794"/>
    </source>
</evidence>
<accession>A0AAD2H1C2</accession>